<protein>
    <submittedName>
        <fullName evidence="10">Prominin 1 L homeolog</fullName>
    </submittedName>
    <submittedName>
        <fullName evidence="8">Prominin-3 transcript variant 1</fullName>
    </submittedName>
</protein>
<dbReference type="CTD" id="100316925"/>
<dbReference type="Xenbase" id="XB-GENE-6460662">
    <property type="gene designation" value="prom1.L"/>
</dbReference>
<name>D0PWG5_XENLA</name>
<evidence type="ECO:0000256" key="7">
    <source>
        <dbReference type="SAM" id="Phobius"/>
    </source>
</evidence>
<evidence type="ECO:0000256" key="1">
    <source>
        <dbReference type="ARBA" id="ARBA00004475"/>
    </source>
</evidence>
<dbReference type="Gene3D" id="1.20.120.20">
    <property type="entry name" value="Apolipoprotein"/>
    <property type="match status" value="1"/>
</dbReference>
<dbReference type="GO" id="GO:0015485">
    <property type="term" value="F:cholesterol binding"/>
    <property type="evidence" value="ECO:0007669"/>
    <property type="project" value="TreeGrafter"/>
</dbReference>
<organism evidence="8">
    <name type="scientific">Xenopus laevis</name>
    <name type="common">African clawed frog</name>
    <dbReference type="NCBI Taxonomy" id="8355"/>
    <lineage>
        <taxon>Eukaryota</taxon>
        <taxon>Metazoa</taxon>
        <taxon>Chordata</taxon>
        <taxon>Craniata</taxon>
        <taxon>Vertebrata</taxon>
        <taxon>Euteleostomi</taxon>
        <taxon>Amphibia</taxon>
        <taxon>Batrachia</taxon>
        <taxon>Anura</taxon>
        <taxon>Pipoidea</taxon>
        <taxon>Pipidae</taxon>
        <taxon>Xenopodinae</taxon>
        <taxon>Xenopus</taxon>
        <taxon>Xenopus</taxon>
    </lineage>
</organism>
<dbReference type="GO" id="GO:0031528">
    <property type="term" value="C:microvillus membrane"/>
    <property type="evidence" value="ECO:0007669"/>
    <property type="project" value="UniProtKB-SubCell"/>
</dbReference>
<evidence type="ECO:0000256" key="6">
    <source>
        <dbReference type="ARBA" id="ARBA00023180"/>
    </source>
</evidence>
<evidence type="ECO:0000256" key="4">
    <source>
        <dbReference type="ARBA" id="ARBA00022989"/>
    </source>
</evidence>
<feature type="transmembrane region" description="Helical" evidence="7">
    <location>
        <begin position="738"/>
        <end position="758"/>
    </location>
</feature>
<evidence type="ECO:0000256" key="5">
    <source>
        <dbReference type="ARBA" id="ARBA00023136"/>
    </source>
</evidence>
<dbReference type="InterPro" id="IPR008795">
    <property type="entry name" value="Prominin"/>
</dbReference>
<dbReference type="PANTHER" id="PTHR22730:SF4">
    <property type="entry name" value="PROMININ-1-A-LIKE"/>
    <property type="match status" value="1"/>
</dbReference>
<gene>
    <name evidence="10 11" type="primary">prom1.L</name>
    <name evidence="10" type="synonym">ac133</name>
    <name evidence="10" type="synonym">cd133</name>
    <name evidence="10" type="synonym">cord12</name>
    <name evidence="10" type="synonym">mcdr2</name>
    <name evidence="8" type="synonym">Prom-3</name>
    <name evidence="10" type="synonym">prom-3</name>
    <name evidence="10" type="synonym">prom1</name>
    <name evidence="10" type="synonym">prominin</name>
    <name evidence="10" type="synonym">proml1</name>
    <name evidence="10" type="synonym">rp41</name>
    <name evidence="10" type="synonym">stgd4</name>
</gene>
<dbReference type="EMBL" id="FJ358520">
    <property type="protein sequence ID" value="ACS34954.1"/>
    <property type="molecule type" value="mRNA"/>
</dbReference>
<dbReference type="GeneID" id="100316925"/>
<evidence type="ECO:0000313" key="11">
    <source>
        <dbReference type="Xenbase" id="XB-GENE-6460662"/>
    </source>
</evidence>
<dbReference type="PANTHER" id="PTHR22730">
    <property type="entry name" value="PROMININ PROM PROTEIN"/>
    <property type="match status" value="1"/>
</dbReference>
<evidence type="ECO:0000313" key="9">
    <source>
        <dbReference type="Proteomes" id="UP000186698"/>
    </source>
</evidence>
<dbReference type="Pfam" id="PF05478">
    <property type="entry name" value="Prominin"/>
    <property type="match status" value="1"/>
</dbReference>
<feature type="transmembrane region" description="Helical" evidence="7">
    <location>
        <begin position="67"/>
        <end position="96"/>
    </location>
</feature>
<evidence type="ECO:0000256" key="2">
    <source>
        <dbReference type="ARBA" id="ARBA00006058"/>
    </source>
</evidence>
<keyword evidence="5 7" id="KW-0472">Membrane</keyword>
<dbReference type="GO" id="GO:0071914">
    <property type="term" value="C:prominosome"/>
    <property type="evidence" value="ECO:0007669"/>
    <property type="project" value="TreeGrafter"/>
</dbReference>
<reference evidence="10" key="3">
    <citation type="submission" date="2025-04" db="UniProtKB">
        <authorList>
            <consortium name="RefSeq"/>
        </authorList>
    </citation>
    <scope>IDENTIFICATION</scope>
</reference>
<feature type="transmembrane region" description="Helical" evidence="7">
    <location>
        <begin position="434"/>
        <end position="459"/>
    </location>
</feature>
<comment type="similarity">
    <text evidence="2">Belongs to the prominin family.</text>
</comment>
<keyword evidence="6" id="KW-0325">Glycoprotein</keyword>
<keyword evidence="3 7" id="KW-0812">Transmembrane</keyword>
<accession>D0PWG5</accession>
<feature type="transmembrane region" description="Helical" evidence="7">
    <location>
        <begin position="117"/>
        <end position="139"/>
    </location>
</feature>
<dbReference type="Proteomes" id="UP000186698">
    <property type="component" value="Chromosome 7L"/>
</dbReference>
<keyword evidence="4 7" id="KW-1133">Transmembrane helix</keyword>
<dbReference type="GO" id="GO:0005929">
    <property type="term" value="C:cilium"/>
    <property type="evidence" value="ECO:0007669"/>
    <property type="project" value="TreeGrafter"/>
</dbReference>
<dbReference type="GO" id="GO:0016324">
    <property type="term" value="C:apical plasma membrane"/>
    <property type="evidence" value="ECO:0007669"/>
    <property type="project" value="TreeGrafter"/>
</dbReference>
<dbReference type="AlphaFoldDB" id="D0PWG5"/>
<evidence type="ECO:0000313" key="8">
    <source>
        <dbReference type="EMBL" id="ACS34954.1"/>
    </source>
</evidence>
<evidence type="ECO:0000256" key="3">
    <source>
        <dbReference type="ARBA" id="ARBA00022692"/>
    </source>
</evidence>
<evidence type="ECO:0000313" key="10">
    <source>
        <dbReference type="RefSeq" id="NP_001163921.1"/>
    </source>
</evidence>
<dbReference type="RefSeq" id="NP_001163921.1">
    <property type="nucleotide sequence ID" value="NM_001170450.1"/>
</dbReference>
<reference evidence="10" key="2">
    <citation type="journal article" date="2012" name="Invest. Ophthalmol. Vis. Sci.">
        <title>Prominin-1 localizes to the open rims of outer segment lamellae in Xenopus laevis rod and cone photoreceptors.</title>
        <authorList>
            <person name="Han Z."/>
            <person name="Anderson D.W."/>
            <person name="Papermaster D.S."/>
        </authorList>
    </citation>
    <scope>NUCLEOTIDE SEQUENCE</scope>
</reference>
<proteinExistence type="evidence at transcript level"/>
<dbReference type="OrthoDB" id="6229420at2759"/>
<dbReference type="GO" id="GO:0009986">
    <property type="term" value="C:cell surface"/>
    <property type="evidence" value="ECO:0007669"/>
    <property type="project" value="TreeGrafter"/>
</dbReference>
<feature type="transmembrane region" description="Helical" evidence="7">
    <location>
        <begin position="384"/>
        <end position="413"/>
    </location>
</feature>
<dbReference type="Bgee" id="100316925">
    <property type="expression patterns" value="Expressed in stomach and 17 other cell types or tissues"/>
</dbReference>
<sequence length="796" mass="88851">MEFANITTPNYKPEADPENGVYKVFRDMVHSYLDIVQRNPFPPDFLRNLQGISASNPPVKEALNYEIGFLVALAFGLLFFVLMPLTGFCFCCCRCCGNCGGKMHQKQTKKMSCKRRFIYFFLLCITLIMLAGNICMFYSNSKVSSGVKDGISSYNNTMENLKTYVNSVPKEVDLIIGQSDLVIQNANDSITAIDSILGGSIKSEIEKVANSTLDSIVNTVNAVNDTAKLLVATNDSFNALLAEQDIIRGNLSDVQTKINNTLNKCGAKCSSAKSSVDGLTFDVNYKIPDFSDHLKRLNDFLGSGIDSTLQKARKAINDIPQTVKNETKDTIQGVQDELGKIKSKINDTKNAIPITSTVNNIKSNWDSLSTQVTQYIPWVEQYDYYRWIVGIILCCIILLIIVCILFGLALGPLGLKGKEDPTKRNCASNSGGNFFMASVGFSFIFSWLLILIVAILFLAGGNSYTLVCKPWANQQLFQYLDSQTIPELNISRYIERNVNISTLYRDCQRDNSLWTTLNFDQTIDLNKNLNITQYTDEVQKKIDNTNITIKNINFLTTNQKEQIKNVSTSGINTLNFTDFNSSLGRNITKINLLSFANELATLAKDSSLSSDVATELNAEAAALENIDSRIKSSLIPATKTLYTNIQNLETKSKNLPVSLNKVLTEIDNAQKFVDTQASGVVKNATTAYATKLLNLFQSYVDWAKFMLRTNFARCGPVARAVNSAQTIACVYIVDSMNAFWFSMGWCTLFLIPSIILSVKLAKHYRRMKTSDVYENDYDMEMTTSRQFLFPRVQGKA</sequence>
<comment type="subcellular location">
    <subcellularLocation>
        <location evidence="1">Cell projection</location>
        <location evidence="1">Microvillus membrane</location>
        <topology evidence="1">Multi-pass membrane protein</topology>
    </subcellularLocation>
</comment>
<dbReference type="AGR" id="Xenbase:XB-GENE-6460662"/>
<reference evidence="8 10" key="1">
    <citation type="journal article" date="2011" name="Mol. Vis.">
        <title>Identification of three prominin homologs and characterization of their messenger RNA expression in Xenopus laevis tissues.</title>
        <authorList>
            <person name="Han Z."/>
            <person name="Papermaster D.S."/>
        </authorList>
    </citation>
    <scope>NUCLEOTIDE SEQUENCE</scope>
</reference>
<dbReference type="KEGG" id="xla:100316925"/>
<keyword evidence="9" id="KW-1185">Reference proteome</keyword>